<dbReference type="GO" id="GO:0003676">
    <property type="term" value="F:nucleic acid binding"/>
    <property type="evidence" value="ECO:0007669"/>
    <property type="project" value="InterPro"/>
</dbReference>
<dbReference type="SUPFAM" id="SSF57756">
    <property type="entry name" value="Retrovirus zinc finger-like domains"/>
    <property type="match status" value="1"/>
</dbReference>
<evidence type="ECO:0000256" key="1">
    <source>
        <dbReference type="PROSITE-ProRule" id="PRU00047"/>
    </source>
</evidence>
<protein>
    <submittedName>
        <fullName evidence="3">CCHC-type zinc finger transcription factor</fullName>
    </submittedName>
</protein>
<gene>
    <name evidence="3" type="ORF">PHYBLDRAFT_73738</name>
</gene>
<dbReference type="InterPro" id="IPR001878">
    <property type="entry name" value="Znf_CCHC"/>
</dbReference>
<evidence type="ECO:0000313" key="4">
    <source>
        <dbReference type="Proteomes" id="UP000077315"/>
    </source>
</evidence>
<dbReference type="VEuPathDB" id="FungiDB:PHYBLDRAFT_73738"/>
<keyword evidence="1" id="KW-0479">Metal-binding</keyword>
<dbReference type="AlphaFoldDB" id="A0A162ZUW0"/>
<dbReference type="InterPro" id="IPR036875">
    <property type="entry name" value="Znf_CCHC_sf"/>
</dbReference>
<dbReference type="EMBL" id="KV440992">
    <property type="protein sequence ID" value="OAD69171.1"/>
    <property type="molecule type" value="Genomic_DNA"/>
</dbReference>
<dbReference type="OrthoDB" id="2289614at2759"/>
<dbReference type="GO" id="GO:0008270">
    <property type="term" value="F:zinc ion binding"/>
    <property type="evidence" value="ECO:0007669"/>
    <property type="project" value="UniProtKB-KW"/>
</dbReference>
<organism evidence="3 4">
    <name type="scientific">Phycomyces blakesleeanus (strain ATCC 8743b / DSM 1359 / FGSC 10004 / NBRC 33097 / NRRL 1555)</name>
    <dbReference type="NCBI Taxonomy" id="763407"/>
    <lineage>
        <taxon>Eukaryota</taxon>
        <taxon>Fungi</taxon>
        <taxon>Fungi incertae sedis</taxon>
        <taxon>Mucoromycota</taxon>
        <taxon>Mucoromycotina</taxon>
        <taxon>Mucoromycetes</taxon>
        <taxon>Mucorales</taxon>
        <taxon>Phycomycetaceae</taxon>
        <taxon>Phycomyces</taxon>
    </lineage>
</organism>
<dbReference type="PROSITE" id="PS50158">
    <property type="entry name" value="ZF_CCHC"/>
    <property type="match status" value="1"/>
</dbReference>
<dbReference type="RefSeq" id="XP_018287211.1">
    <property type="nucleotide sequence ID" value="XM_018442906.1"/>
</dbReference>
<feature type="domain" description="CCHC-type" evidence="2">
    <location>
        <begin position="102"/>
        <end position="117"/>
    </location>
</feature>
<dbReference type="Proteomes" id="UP000077315">
    <property type="component" value="Unassembled WGS sequence"/>
</dbReference>
<name>A0A162ZUW0_PHYB8</name>
<keyword evidence="1" id="KW-0863">Zinc-finger</keyword>
<keyword evidence="1" id="KW-0862">Zinc</keyword>
<dbReference type="GeneID" id="29003812"/>
<evidence type="ECO:0000313" key="3">
    <source>
        <dbReference type="EMBL" id="OAD69171.1"/>
    </source>
</evidence>
<proteinExistence type="predicted"/>
<keyword evidence="4" id="KW-1185">Reference proteome</keyword>
<accession>A0A162ZUW0</accession>
<reference evidence="4" key="1">
    <citation type="submission" date="2015-06" db="EMBL/GenBank/DDBJ databases">
        <title>Expansion of signal transduction pathways in fungi by whole-genome duplication.</title>
        <authorList>
            <consortium name="DOE Joint Genome Institute"/>
            <person name="Corrochano L.M."/>
            <person name="Kuo A."/>
            <person name="Marcet-Houben M."/>
            <person name="Polaino S."/>
            <person name="Salamov A."/>
            <person name="Villalobos J.M."/>
            <person name="Alvarez M.I."/>
            <person name="Avalos J."/>
            <person name="Benito E.P."/>
            <person name="Benoit I."/>
            <person name="Burger G."/>
            <person name="Camino L.P."/>
            <person name="Canovas D."/>
            <person name="Cerda-Olmedo E."/>
            <person name="Cheng J.-F."/>
            <person name="Dominguez A."/>
            <person name="Elias M."/>
            <person name="Eslava A.P."/>
            <person name="Glaser F."/>
            <person name="Grimwood J."/>
            <person name="Gutierrez G."/>
            <person name="Heitman J."/>
            <person name="Henrissat B."/>
            <person name="Iturriaga E.A."/>
            <person name="Lang B.F."/>
            <person name="Lavin J.L."/>
            <person name="Lee S."/>
            <person name="Li W."/>
            <person name="Lindquist E."/>
            <person name="Lopez-Garcia S."/>
            <person name="Luque E.M."/>
            <person name="Marcos A.T."/>
            <person name="Martin J."/>
            <person name="McCluskey K."/>
            <person name="Medina H.R."/>
            <person name="Miralles-Duran A."/>
            <person name="Miyazaki A."/>
            <person name="Munoz-Torres E."/>
            <person name="Oguiza J.A."/>
            <person name="Ohm R."/>
            <person name="Olmedo M."/>
            <person name="Orejas M."/>
            <person name="Ortiz-Castellanos L."/>
            <person name="Pisabarro A.G."/>
            <person name="Rodriguez-Romero J."/>
            <person name="Ruiz-Herrera J."/>
            <person name="Ruiz-Vazquez R."/>
            <person name="Sanz C."/>
            <person name="Schackwitz W."/>
            <person name="Schmutz J."/>
            <person name="Shahriari M."/>
            <person name="Shelest E."/>
            <person name="Silva-Franco F."/>
            <person name="Soanes D."/>
            <person name="Syed K."/>
            <person name="Tagua V.G."/>
            <person name="Talbot N.J."/>
            <person name="Thon M."/>
            <person name="De vries R.P."/>
            <person name="Wiebenga A."/>
            <person name="Yadav J.S."/>
            <person name="Braun E.L."/>
            <person name="Baker S."/>
            <person name="Garre V."/>
            <person name="Horwitz B."/>
            <person name="Torres-Martinez S."/>
            <person name="Idnurm A."/>
            <person name="Herrera-Estrella A."/>
            <person name="Gabaldon T."/>
            <person name="Grigoriev I.V."/>
        </authorList>
    </citation>
    <scope>NUCLEOTIDE SEQUENCE [LARGE SCALE GENOMIC DNA]</scope>
    <source>
        <strain evidence="4">NRRL 1555(-)</strain>
    </source>
</reference>
<dbReference type="InParanoid" id="A0A162ZUW0"/>
<evidence type="ECO:0000259" key="2">
    <source>
        <dbReference type="PROSITE" id="PS50158"/>
    </source>
</evidence>
<sequence>MNDEEALDKFVRGLHPTIRGNVLAARPVDVDNACNIALAYASGLHLGQQNNYAPVPQPYQQTYQQPYQQQYSGPEPMDLDAIQGRRNNYRSRPPQKRNVATCHWCGEVGHFKRNCRDRLAVIRQLDETRSKKQGFRETQPETSEPEINKDVSEQYTNVTNEEPETMSEENCDPCLTADQHFLEDLHAAVDTDLPLYAAILDGQQILVLIDSGANRPFGHTHFGYTRTISRNCRRTQH</sequence>
<dbReference type="Gene3D" id="4.10.60.10">
    <property type="entry name" value="Zinc finger, CCHC-type"/>
    <property type="match status" value="1"/>
</dbReference>